<dbReference type="SUPFAM" id="SSF48452">
    <property type="entry name" value="TPR-like"/>
    <property type="match status" value="1"/>
</dbReference>
<dbReference type="EMBL" id="CP159872">
    <property type="protein sequence ID" value="XCM78728.1"/>
    <property type="molecule type" value="Genomic_DNA"/>
</dbReference>
<accession>A0AAU8JR01</accession>
<dbReference type="Pfam" id="PF13560">
    <property type="entry name" value="HTH_31"/>
    <property type="match status" value="1"/>
</dbReference>
<feature type="domain" description="HTH cro/C1-type" evidence="2">
    <location>
        <begin position="33"/>
        <end position="86"/>
    </location>
</feature>
<evidence type="ECO:0000256" key="1">
    <source>
        <dbReference type="SAM" id="MobiDB-lite"/>
    </source>
</evidence>
<dbReference type="CDD" id="cd00093">
    <property type="entry name" value="HTH_XRE"/>
    <property type="match status" value="1"/>
</dbReference>
<dbReference type="SMART" id="SM00530">
    <property type="entry name" value="HTH_XRE"/>
    <property type="match status" value="1"/>
</dbReference>
<protein>
    <submittedName>
        <fullName evidence="3">Helix-turn-helix transcriptional regulator</fullName>
    </submittedName>
</protein>
<dbReference type="AlphaFoldDB" id="A0AAU8JR01"/>
<dbReference type="InterPro" id="IPR001387">
    <property type="entry name" value="Cro/C1-type_HTH"/>
</dbReference>
<dbReference type="SUPFAM" id="SSF47413">
    <property type="entry name" value="lambda repressor-like DNA-binding domains"/>
    <property type="match status" value="1"/>
</dbReference>
<dbReference type="RefSeq" id="WP_354638855.1">
    <property type="nucleotide sequence ID" value="NZ_CP159872.1"/>
</dbReference>
<dbReference type="Gene3D" id="1.10.260.40">
    <property type="entry name" value="lambda repressor-like DNA-binding domains"/>
    <property type="match status" value="1"/>
</dbReference>
<dbReference type="KEGG" id="kcm:ABWK59_07165"/>
<dbReference type="Gene3D" id="1.25.40.10">
    <property type="entry name" value="Tetratricopeptide repeat domain"/>
    <property type="match status" value="1"/>
</dbReference>
<dbReference type="GO" id="GO:0003677">
    <property type="term" value="F:DNA binding"/>
    <property type="evidence" value="ECO:0007669"/>
    <property type="project" value="InterPro"/>
</dbReference>
<dbReference type="InterPro" id="IPR010982">
    <property type="entry name" value="Lambda_DNA-bd_dom_sf"/>
</dbReference>
<sequence length="403" mass="43148">MTIPPSIHPTGGPVPSSDPQPTESARARFGARLRHWRRLRGLSQAELGRRLGYDDSHISRVETAHRWPPPGLAARADELLGTGGELTGIWPELEHDREQWKAVRSGGTEPAASAEAFEQLLHAYRDATATVGGRPLAAVLAHHTGVLARTLRTADGRSPLLVLGARYAELAGWACYDEADHHRALAWYDLGLEWARSAGDPGTAAVLLARRSGVHRDDGHLAAALATAEAAHRTASPDRPAVRAAACLALARGHALAGDRNGARRALDEAAALARRAGPDPAVPWAGRPDESATELAIALGTCHRDLAARTGRHSHARLAVAALRRALAGLPAAHAHIRALVTVRLAGAYLWADRPDLARPLLATTPPTTGRLAHEHTRTTTWLTHHTPRYPHAHEQLRTADG</sequence>
<organism evidence="3">
    <name type="scientific">Kitasatospora camelliae</name>
    <dbReference type="NCBI Taxonomy" id="3156397"/>
    <lineage>
        <taxon>Bacteria</taxon>
        <taxon>Bacillati</taxon>
        <taxon>Actinomycetota</taxon>
        <taxon>Actinomycetes</taxon>
        <taxon>Kitasatosporales</taxon>
        <taxon>Streptomycetaceae</taxon>
        <taxon>Kitasatospora</taxon>
    </lineage>
</organism>
<name>A0AAU8JR01_9ACTN</name>
<evidence type="ECO:0000313" key="3">
    <source>
        <dbReference type="EMBL" id="XCM78728.1"/>
    </source>
</evidence>
<dbReference type="PROSITE" id="PS50943">
    <property type="entry name" value="HTH_CROC1"/>
    <property type="match status" value="1"/>
</dbReference>
<reference evidence="3" key="1">
    <citation type="submission" date="2024-06" db="EMBL/GenBank/DDBJ databases">
        <title>The genome sequences of Kitasatospora sp. strain HUAS MG31.</title>
        <authorList>
            <person name="Mo P."/>
        </authorList>
    </citation>
    <scope>NUCLEOTIDE SEQUENCE</scope>
    <source>
        <strain evidence="3">HUAS MG31</strain>
    </source>
</reference>
<evidence type="ECO:0000259" key="2">
    <source>
        <dbReference type="PROSITE" id="PS50943"/>
    </source>
</evidence>
<gene>
    <name evidence="3" type="ORF">ABWK59_07165</name>
</gene>
<feature type="region of interest" description="Disordered" evidence="1">
    <location>
        <begin position="1"/>
        <end position="25"/>
    </location>
</feature>
<dbReference type="InterPro" id="IPR011990">
    <property type="entry name" value="TPR-like_helical_dom_sf"/>
</dbReference>
<proteinExistence type="predicted"/>